<keyword evidence="1" id="KW-0472">Membrane</keyword>
<feature type="transmembrane region" description="Helical" evidence="1">
    <location>
        <begin position="17"/>
        <end position="37"/>
    </location>
</feature>
<feature type="transmembrane region" description="Helical" evidence="1">
    <location>
        <begin position="49"/>
        <end position="72"/>
    </location>
</feature>
<evidence type="ECO:0000256" key="1">
    <source>
        <dbReference type="SAM" id="Phobius"/>
    </source>
</evidence>
<reference evidence="2" key="1">
    <citation type="journal article" date="2015" name="Insect Biochem. Mol. Biol.">
        <title>An insight into the sialome of the horse fly, Tabanus bromius.</title>
        <authorList>
            <person name="Ribeiro J.M."/>
            <person name="Kazimirova M."/>
            <person name="Takac P."/>
            <person name="Andersen J.F."/>
            <person name="Francischetti I.M."/>
        </authorList>
    </citation>
    <scope>NUCLEOTIDE SEQUENCE</scope>
</reference>
<name>A0A0K8TQJ1_TABBR</name>
<feature type="transmembrane region" description="Helical" evidence="1">
    <location>
        <begin position="92"/>
        <end position="115"/>
    </location>
</feature>
<dbReference type="AlphaFoldDB" id="A0A0K8TQJ1"/>
<protein>
    <submittedName>
        <fullName evidence="2">Uncharacterized protein</fullName>
    </submittedName>
</protein>
<keyword evidence="1" id="KW-0812">Transmembrane</keyword>
<evidence type="ECO:0000313" key="2">
    <source>
        <dbReference type="EMBL" id="JAI16431.1"/>
    </source>
</evidence>
<accession>A0A0K8TQJ1</accession>
<dbReference type="EMBL" id="GDAI01001172">
    <property type="protein sequence ID" value="JAI16431.1"/>
    <property type="molecule type" value="mRNA"/>
</dbReference>
<proteinExistence type="evidence at transcript level"/>
<organism evidence="2">
    <name type="scientific">Tabanus bromius</name>
    <name type="common">Band-eyed brown horse fly</name>
    <dbReference type="NCBI Taxonomy" id="304241"/>
    <lineage>
        <taxon>Eukaryota</taxon>
        <taxon>Metazoa</taxon>
        <taxon>Ecdysozoa</taxon>
        <taxon>Arthropoda</taxon>
        <taxon>Hexapoda</taxon>
        <taxon>Insecta</taxon>
        <taxon>Pterygota</taxon>
        <taxon>Neoptera</taxon>
        <taxon>Endopterygota</taxon>
        <taxon>Diptera</taxon>
        <taxon>Brachycera</taxon>
        <taxon>Tabanomorpha</taxon>
        <taxon>Tabanoidea</taxon>
        <taxon>Tabanidae</taxon>
        <taxon>Tabanus</taxon>
    </lineage>
</organism>
<sequence length="119" mass="14086">LLITIITLLSQTVLFQFFFYFVTKDLSVILIYFNINYFLSINSIFMMQLFYMLLYFSIFISNISVVVLFLLISSQSSTGFNLNYKVPKNDSFIDWQLFIFVSILLLIITFFCKVFKIIV</sequence>
<feature type="non-terminal residue" evidence="2">
    <location>
        <position position="1"/>
    </location>
</feature>
<keyword evidence="1" id="KW-1133">Transmembrane helix</keyword>